<gene>
    <name evidence="1" type="ORF">PNE06_02300</name>
</gene>
<feature type="non-terminal residue" evidence="1">
    <location>
        <position position="1"/>
    </location>
</feature>
<reference evidence="1" key="1">
    <citation type="submission" date="2023-01" db="EMBL/GenBank/DDBJ databases">
        <title>Human gut microbiome strain richness.</title>
        <authorList>
            <person name="Chen-Liaw A."/>
        </authorList>
    </citation>
    <scope>NUCLEOTIDE SEQUENCE</scope>
    <source>
        <strain evidence="1">1001287st1_F4_1001285I_161205</strain>
    </source>
</reference>
<comment type="caution">
    <text evidence="1">The sequence shown here is derived from an EMBL/GenBank/DDBJ whole genome shotgun (WGS) entry which is preliminary data.</text>
</comment>
<dbReference type="AlphaFoldDB" id="A0AAW6CBJ6"/>
<name>A0AAW6CBJ6_FLAPL</name>
<accession>A0AAW6CBJ6</accession>
<sequence length="97" mass="9962">ALVAARGRGQAPPLRSILAGRCLPQQTSVGADAHVGPPLRATGQLRAGVGTRPYRLQVPQDSPPETEPRKGRAALVAAHSRGRGSAIQIEEAGGSVL</sequence>
<protein>
    <submittedName>
        <fullName evidence="1">Uncharacterized protein</fullName>
    </submittedName>
</protein>
<evidence type="ECO:0000313" key="2">
    <source>
        <dbReference type="Proteomes" id="UP001211173"/>
    </source>
</evidence>
<evidence type="ECO:0000313" key="1">
    <source>
        <dbReference type="EMBL" id="MDB7931896.1"/>
    </source>
</evidence>
<organism evidence="1 2">
    <name type="scientific">Flavonifractor plautii</name>
    <name type="common">Fusobacterium plautii</name>
    <dbReference type="NCBI Taxonomy" id="292800"/>
    <lineage>
        <taxon>Bacteria</taxon>
        <taxon>Bacillati</taxon>
        <taxon>Bacillota</taxon>
        <taxon>Clostridia</taxon>
        <taxon>Eubacteriales</taxon>
        <taxon>Oscillospiraceae</taxon>
        <taxon>Flavonifractor</taxon>
    </lineage>
</organism>
<dbReference type="EMBL" id="JAQLWV010000002">
    <property type="protein sequence ID" value="MDB7931896.1"/>
    <property type="molecule type" value="Genomic_DNA"/>
</dbReference>
<dbReference type="Proteomes" id="UP001211173">
    <property type="component" value="Unassembled WGS sequence"/>
</dbReference>
<dbReference type="RefSeq" id="WP_271918883.1">
    <property type="nucleotide sequence ID" value="NZ_JAQLWV010000002.1"/>
</dbReference>
<proteinExistence type="predicted"/>